<accession>A0AAD9N6B6</accession>
<evidence type="ECO:0000259" key="4">
    <source>
        <dbReference type="Pfam" id="PF15739"/>
    </source>
</evidence>
<feature type="coiled-coil region" evidence="2">
    <location>
        <begin position="298"/>
        <end position="355"/>
    </location>
</feature>
<dbReference type="InterPro" id="IPR032755">
    <property type="entry name" value="TSNAXIP1_N"/>
</dbReference>
<dbReference type="GO" id="GO:0005737">
    <property type="term" value="C:cytoplasm"/>
    <property type="evidence" value="ECO:0007669"/>
    <property type="project" value="TreeGrafter"/>
</dbReference>
<sequence>MQMTTDRTVVSRLPPINSNQVNNFSPRHSKKYEGLTGPTYRLSGEHVKHNLPPPSVLRPHQDTKAGTLETWPAHATGQGHSLTAVLNKDKQLIIIDEEAMGKPQMVPKPKFLEQLEGFLKKELKSLGVNSVAPNELRLQAYREVFEYLIEDFKTYQPLLSAIKNEYEMMMSHQRDQIRQLEPLKQMLVTVSEQCDQKIMALREDEKEEMIDMRRENRRLYQRIDELRREQKDLEVQVERLQEELAVEYLLRRDESDARKLLIADMNDLRYQQEDAAARKSMQESEEEKDDPLTLKMALKKAREDEAAATRRLNEMEANYGDVIPRRDFEALQKQYQALEEKIEQSKADFIKLKEEHETLLGTYKQVLQERDDYFYEYENLRSKALTPRPEWDKCAEHIPGGTDRWKEISEGKKSSELMEMVLHEIVGGGSSDASSSYFDGLGTDESVPKYLRYEGQVRNRRLSKRDTALFIRELWKDKIIFDSEKSDGQRSTMADFLHDYLKQRFSLSQMVIEWAYNLHDACQRYISDERIGLFWYILSGEAEEELYYQPQQIISKLLNHLTRIDLDKGNPGVLSKEEFKAALQEFFSGKDYFFLGKTDENIDALVHAAENQLEAKEQDTLDYKNLFLEDDEGKMGLFIEELRRQIRDERLQYIEALRDQLRDTDPVSPEDLQKALSVVDPYIKKPDIDGYLVCVYRVSDKEKLSEVEPLSHEVLFKRLELMNIRKHSQFEN</sequence>
<dbReference type="Proteomes" id="UP001208570">
    <property type="component" value="Unassembled WGS sequence"/>
</dbReference>
<dbReference type="PANTHER" id="PTHR16306:SF0">
    <property type="entry name" value="TRANSLIN-ASSOCIATED FACTOR X-INTERACTING PROTEIN 1"/>
    <property type="match status" value="1"/>
</dbReference>
<evidence type="ECO:0000313" key="6">
    <source>
        <dbReference type="Proteomes" id="UP001208570"/>
    </source>
</evidence>
<reference evidence="5" key="1">
    <citation type="journal article" date="2023" name="Mol. Biol. Evol.">
        <title>Third-Generation Sequencing Reveals the Adaptive Role of the Epigenome in Three Deep-Sea Polychaetes.</title>
        <authorList>
            <person name="Perez M."/>
            <person name="Aroh O."/>
            <person name="Sun Y."/>
            <person name="Lan Y."/>
            <person name="Juniper S.K."/>
            <person name="Young C.R."/>
            <person name="Angers B."/>
            <person name="Qian P.Y."/>
        </authorList>
    </citation>
    <scope>NUCLEOTIDE SEQUENCE</scope>
    <source>
        <strain evidence="5">P08H-3</strain>
    </source>
</reference>
<keyword evidence="6" id="KW-1185">Reference proteome</keyword>
<name>A0AAD9N6B6_9ANNE</name>
<dbReference type="EMBL" id="JAODUP010000232">
    <property type="protein sequence ID" value="KAK2155769.1"/>
    <property type="molecule type" value="Genomic_DNA"/>
</dbReference>
<protein>
    <recommendedName>
        <fullName evidence="4">Translin-associated factor X-interacting protein 1 N-terminal domain-containing protein</fullName>
    </recommendedName>
</protein>
<feature type="region of interest" description="Disordered" evidence="3">
    <location>
        <begin position="14"/>
        <end position="36"/>
    </location>
</feature>
<comment type="caution">
    <text evidence="5">The sequence shown here is derived from an EMBL/GenBank/DDBJ whole genome shotgun (WGS) entry which is preliminary data.</text>
</comment>
<gene>
    <name evidence="5" type="ORF">LSH36_232g04038</name>
</gene>
<evidence type="ECO:0000256" key="3">
    <source>
        <dbReference type="SAM" id="MobiDB-lite"/>
    </source>
</evidence>
<feature type="domain" description="Translin-associated factor X-interacting protein 1 N-terminal" evidence="4">
    <location>
        <begin position="116"/>
        <end position="227"/>
    </location>
</feature>
<evidence type="ECO:0000256" key="1">
    <source>
        <dbReference type="ARBA" id="ARBA00023054"/>
    </source>
</evidence>
<keyword evidence="1 2" id="KW-0175">Coiled coil</keyword>
<dbReference type="Pfam" id="PF15739">
    <property type="entry name" value="TSNAXIP1_N"/>
    <property type="match status" value="1"/>
</dbReference>
<dbReference type="PANTHER" id="PTHR16306">
    <property type="entry name" value="TRANSLIN-ASSOCIATED FACTOR X-INTERACTING PROTEIN 1"/>
    <property type="match status" value="1"/>
</dbReference>
<proteinExistence type="predicted"/>
<dbReference type="AlphaFoldDB" id="A0AAD9N6B6"/>
<evidence type="ECO:0000313" key="5">
    <source>
        <dbReference type="EMBL" id="KAK2155769.1"/>
    </source>
</evidence>
<organism evidence="5 6">
    <name type="scientific">Paralvinella palmiformis</name>
    <dbReference type="NCBI Taxonomy" id="53620"/>
    <lineage>
        <taxon>Eukaryota</taxon>
        <taxon>Metazoa</taxon>
        <taxon>Spiralia</taxon>
        <taxon>Lophotrochozoa</taxon>
        <taxon>Annelida</taxon>
        <taxon>Polychaeta</taxon>
        <taxon>Sedentaria</taxon>
        <taxon>Canalipalpata</taxon>
        <taxon>Terebellida</taxon>
        <taxon>Terebelliformia</taxon>
        <taxon>Alvinellidae</taxon>
        <taxon>Paralvinella</taxon>
    </lineage>
</organism>
<feature type="coiled-coil region" evidence="2">
    <location>
        <begin position="202"/>
        <end position="243"/>
    </location>
</feature>
<evidence type="ECO:0000256" key="2">
    <source>
        <dbReference type="SAM" id="Coils"/>
    </source>
</evidence>
<feature type="compositionally biased region" description="Polar residues" evidence="3">
    <location>
        <begin position="16"/>
        <end position="26"/>
    </location>
</feature>